<evidence type="ECO:0000313" key="1">
    <source>
        <dbReference type="EMBL" id="KAK1680877.1"/>
    </source>
</evidence>
<dbReference type="Proteomes" id="UP001231189">
    <property type="component" value="Unassembled WGS sequence"/>
</dbReference>
<organism evidence="1 2">
    <name type="scientific">Lolium multiflorum</name>
    <name type="common">Italian ryegrass</name>
    <name type="synonym">Lolium perenne subsp. multiflorum</name>
    <dbReference type="NCBI Taxonomy" id="4521"/>
    <lineage>
        <taxon>Eukaryota</taxon>
        <taxon>Viridiplantae</taxon>
        <taxon>Streptophyta</taxon>
        <taxon>Embryophyta</taxon>
        <taxon>Tracheophyta</taxon>
        <taxon>Spermatophyta</taxon>
        <taxon>Magnoliopsida</taxon>
        <taxon>Liliopsida</taxon>
        <taxon>Poales</taxon>
        <taxon>Poaceae</taxon>
        <taxon>BOP clade</taxon>
        <taxon>Pooideae</taxon>
        <taxon>Poodae</taxon>
        <taxon>Poeae</taxon>
        <taxon>Poeae Chloroplast Group 2 (Poeae type)</taxon>
        <taxon>Loliodinae</taxon>
        <taxon>Loliinae</taxon>
        <taxon>Lolium</taxon>
    </lineage>
</organism>
<comment type="caution">
    <text evidence="1">The sequence shown here is derived from an EMBL/GenBank/DDBJ whole genome shotgun (WGS) entry which is preliminary data.</text>
</comment>
<dbReference type="AlphaFoldDB" id="A0AAD8TFF3"/>
<gene>
    <name evidence="1" type="ORF">QYE76_041725</name>
</gene>
<reference evidence="1" key="1">
    <citation type="submission" date="2023-07" db="EMBL/GenBank/DDBJ databases">
        <title>A chromosome-level genome assembly of Lolium multiflorum.</title>
        <authorList>
            <person name="Chen Y."/>
            <person name="Copetti D."/>
            <person name="Kolliker R."/>
            <person name="Studer B."/>
        </authorList>
    </citation>
    <scope>NUCLEOTIDE SEQUENCE</scope>
    <source>
        <strain evidence="1">02402/16</strain>
        <tissue evidence="1">Leaf</tissue>
    </source>
</reference>
<proteinExistence type="predicted"/>
<name>A0AAD8TFF3_LOLMU</name>
<evidence type="ECO:0000313" key="2">
    <source>
        <dbReference type="Proteomes" id="UP001231189"/>
    </source>
</evidence>
<accession>A0AAD8TFF3</accession>
<protein>
    <submittedName>
        <fullName evidence="1">Uncharacterized protein</fullName>
    </submittedName>
</protein>
<sequence length="365" mass="41501">MAEEQIKYEDLPAEHQKKYDELKAIIEAELIGSFEKTRSHGIRFKGFTPQGVLEGLDLSPFGGTYQRPATGDQLRCGSFSTSAFREPGEYFGARCASCGTRNHEASVLPIRTCSRDSPGEIQLHTRPPLPYTMAAPHQQGSPAYIVYKVGGDPGDYQFLYEPPKEIPHGYVCTYVRQRRGETVSEYIQRFRTIKNRCYSVHLSEKEEVELAVAGLAAPLKDLTFQVEYNSLAHMVQRLTSYEQRHPELYQDKYKRTIGLVDAEEDEDPAEDQEVAVAEWARTAVPVSCKWVNQPGPPRGFDFDLSKAEQIFDLLLKEKQLKLPEGHKIPTSQEMNGRPYCKWHHTFTHATNDCKVLRAQIQMAIE</sequence>
<dbReference type="EMBL" id="JAUUTY010000002">
    <property type="protein sequence ID" value="KAK1680877.1"/>
    <property type="molecule type" value="Genomic_DNA"/>
</dbReference>
<keyword evidence="2" id="KW-1185">Reference proteome</keyword>